<evidence type="ECO:0000313" key="2">
    <source>
        <dbReference type="Proteomes" id="UP000320772"/>
    </source>
</evidence>
<accession>A0A4Y3M7H4</accession>
<evidence type="ECO:0000313" key="1">
    <source>
        <dbReference type="EMBL" id="GEB04644.1"/>
    </source>
</evidence>
<sequence>MVATSRDSLNRVVKSNNVGNEVKSRGLLRNKATISTRIDEVTERDKPISRIKVGSGNISIDKSAETDSASPISEPGIQALSALIPGGRLKDENSPSNPDKKFLPEFAILFHTLI</sequence>
<keyword evidence="2" id="KW-1185">Reference proteome</keyword>
<proteinExistence type="predicted"/>
<reference evidence="1 2" key="1">
    <citation type="submission" date="2019-06" db="EMBL/GenBank/DDBJ databases">
        <title>Whole genome shotgun sequence of Gluconobacter roseus NBRC 3990.</title>
        <authorList>
            <person name="Hosoyama A."/>
            <person name="Uohara A."/>
            <person name="Ohji S."/>
            <person name="Ichikawa N."/>
        </authorList>
    </citation>
    <scope>NUCLEOTIDE SEQUENCE [LARGE SCALE GENOMIC DNA]</scope>
    <source>
        <strain evidence="1 2">NBRC 3990</strain>
    </source>
</reference>
<dbReference type="AlphaFoldDB" id="A0A4Y3M7H4"/>
<organism evidence="1 2">
    <name type="scientific">Gluconobacter roseus NBRC 3990</name>
    <dbReference type="NCBI Taxonomy" id="1307950"/>
    <lineage>
        <taxon>Bacteria</taxon>
        <taxon>Pseudomonadati</taxon>
        <taxon>Pseudomonadota</taxon>
        <taxon>Alphaproteobacteria</taxon>
        <taxon>Acetobacterales</taxon>
        <taxon>Acetobacteraceae</taxon>
        <taxon>Gluconobacter</taxon>
    </lineage>
</organism>
<dbReference type="EMBL" id="BJLY01000004">
    <property type="protein sequence ID" value="GEB04644.1"/>
    <property type="molecule type" value="Genomic_DNA"/>
</dbReference>
<name>A0A4Y3M7H4_9PROT</name>
<comment type="caution">
    <text evidence="1">The sequence shown here is derived from an EMBL/GenBank/DDBJ whole genome shotgun (WGS) entry which is preliminary data.</text>
</comment>
<dbReference type="Proteomes" id="UP000320772">
    <property type="component" value="Unassembled WGS sequence"/>
</dbReference>
<gene>
    <name evidence="1" type="ORF">GRO01_22200</name>
</gene>
<protein>
    <submittedName>
        <fullName evidence="1">Uncharacterized protein</fullName>
    </submittedName>
</protein>